<protein>
    <submittedName>
        <fullName evidence="1">Uncharacterized protein</fullName>
    </submittedName>
</protein>
<dbReference type="Proteomes" id="UP001412067">
    <property type="component" value="Unassembled WGS sequence"/>
</dbReference>
<reference evidence="1 2" key="1">
    <citation type="journal article" date="2022" name="Nat. Plants">
        <title>Genomes of leafy and leafless Platanthera orchids illuminate the evolution of mycoheterotrophy.</title>
        <authorList>
            <person name="Li M.H."/>
            <person name="Liu K.W."/>
            <person name="Li Z."/>
            <person name="Lu H.C."/>
            <person name="Ye Q.L."/>
            <person name="Zhang D."/>
            <person name="Wang J.Y."/>
            <person name="Li Y.F."/>
            <person name="Zhong Z.M."/>
            <person name="Liu X."/>
            <person name="Yu X."/>
            <person name="Liu D.K."/>
            <person name="Tu X.D."/>
            <person name="Liu B."/>
            <person name="Hao Y."/>
            <person name="Liao X.Y."/>
            <person name="Jiang Y.T."/>
            <person name="Sun W.H."/>
            <person name="Chen J."/>
            <person name="Chen Y.Q."/>
            <person name="Ai Y."/>
            <person name="Zhai J.W."/>
            <person name="Wu S.S."/>
            <person name="Zhou Z."/>
            <person name="Hsiao Y.Y."/>
            <person name="Wu W.L."/>
            <person name="Chen Y.Y."/>
            <person name="Lin Y.F."/>
            <person name="Hsu J.L."/>
            <person name="Li C.Y."/>
            <person name="Wang Z.W."/>
            <person name="Zhao X."/>
            <person name="Zhong W.Y."/>
            <person name="Ma X.K."/>
            <person name="Ma L."/>
            <person name="Huang J."/>
            <person name="Chen G.Z."/>
            <person name="Huang M.Z."/>
            <person name="Huang L."/>
            <person name="Peng D.H."/>
            <person name="Luo Y.B."/>
            <person name="Zou S.Q."/>
            <person name="Chen S.P."/>
            <person name="Lan S."/>
            <person name="Tsai W.C."/>
            <person name="Van de Peer Y."/>
            <person name="Liu Z.J."/>
        </authorList>
    </citation>
    <scope>NUCLEOTIDE SEQUENCE [LARGE SCALE GENOMIC DNA]</scope>
    <source>
        <strain evidence="1">Lor288</strain>
    </source>
</reference>
<evidence type="ECO:0000313" key="2">
    <source>
        <dbReference type="Proteomes" id="UP001412067"/>
    </source>
</evidence>
<accession>A0ABR2MPK5</accession>
<gene>
    <name evidence="1" type="ORF">KSP40_PGU008199</name>
</gene>
<name>A0ABR2MPK5_9ASPA</name>
<sequence length="141" mass="15702">MGRAHKVVPCPAGEAVGALMPSPHSPRGTFHTVAAPSESRQLRRAGMRPRHARIGLETVLEEDPSLGSEVDEELFLPSSGFESYLTFMRQIKSDELQQLLRNNLKNGNVQMNEKIHQPYCKLKTQPARQLHLASSLMTTTN</sequence>
<dbReference type="EMBL" id="JBBWWR010000005">
    <property type="protein sequence ID" value="KAK8966118.1"/>
    <property type="molecule type" value="Genomic_DNA"/>
</dbReference>
<evidence type="ECO:0000313" key="1">
    <source>
        <dbReference type="EMBL" id="KAK8966118.1"/>
    </source>
</evidence>
<comment type="caution">
    <text evidence="1">The sequence shown here is derived from an EMBL/GenBank/DDBJ whole genome shotgun (WGS) entry which is preliminary data.</text>
</comment>
<keyword evidence="2" id="KW-1185">Reference proteome</keyword>
<proteinExistence type="predicted"/>
<organism evidence="1 2">
    <name type="scientific">Platanthera guangdongensis</name>
    <dbReference type="NCBI Taxonomy" id="2320717"/>
    <lineage>
        <taxon>Eukaryota</taxon>
        <taxon>Viridiplantae</taxon>
        <taxon>Streptophyta</taxon>
        <taxon>Embryophyta</taxon>
        <taxon>Tracheophyta</taxon>
        <taxon>Spermatophyta</taxon>
        <taxon>Magnoliopsida</taxon>
        <taxon>Liliopsida</taxon>
        <taxon>Asparagales</taxon>
        <taxon>Orchidaceae</taxon>
        <taxon>Orchidoideae</taxon>
        <taxon>Orchideae</taxon>
        <taxon>Orchidinae</taxon>
        <taxon>Platanthera</taxon>
    </lineage>
</organism>